<feature type="transmembrane region" description="Helical" evidence="8">
    <location>
        <begin position="291"/>
        <end position="312"/>
    </location>
</feature>
<feature type="transmembrane region" description="Helical" evidence="8">
    <location>
        <begin position="42"/>
        <end position="62"/>
    </location>
</feature>
<dbReference type="NCBIfam" id="NF009926">
    <property type="entry name" value="PRK13387.1"/>
    <property type="match status" value="1"/>
</dbReference>
<organism evidence="9 10">
    <name type="scientific">Lacticaseibacillus brantae DSM 23927</name>
    <dbReference type="NCBI Taxonomy" id="1423727"/>
    <lineage>
        <taxon>Bacteria</taxon>
        <taxon>Bacillati</taxon>
        <taxon>Bacillota</taxon>
        <taxon>Bacilli</taxon>
        <taxon>Lactobacillales</taxon>
        <taxon>Lactobacillaceae</taxon>
        <taxon>Lacticaseibacillus</taxon>
    </lineage>
</organism>
<evidence type="ECO:0000256" key="3">
    <source>
        <dbReference type="ARBA" id="ARBA00022428"/>
    </source>
</evidence>
<keyword evidence="7 8" id="KW-0472">Membrane</keyword>
<dbReference type="UniPathway" id="UPA00079"/>
<evidence type="ECO:0000256" key="7">
    <source>
        <dbReference type="ARBA" id="ARBA00023136"/>
    </source>
</evidence>
<dbReference type="InterPro" id="IPR026046">
    <property type="entry name" value="UBIAD1"/>
</dbReference>
<keyword evidence="3" id="KW-0474">Menaquinone biosynthesis</keyword>
<sequence>MGVKVFLEVVEARTKLASILPFVVGTLFAAVYFGQVNWVNTGIFFIAMLFFDMATTALNNLMDFQKAKDNAYRHTTNIIGRAQVSPALVAIMVVTMVAIATVLGLVLVWRTNWLLLLIGMVCFAIGIFYTFGPLPLSRLPLGEVLSGGVMGLGIPFIAVYINVPENTLLALQLAWPQFGLTGNFVALIALGLTCIPAMATIANVMLANNISDCDEDLRNHRTTLPMYLGKKYSLWLYIGLAYVGYIGILAAVIMQLLPWPALLIVVSLPWVMANTRRFAAKQVKHETFGTSVANLVLENGSLILGLLLAWGVKG</sequence>
<comment type="caution">
    <text evidence="9">The sequence shown here is derived from an EMBL/GenBank/DDBJ whole genome shotgun (WGS) entry which is preliminary data.</text>
</comment>
<dbReference type="AlphaFoldDB" id="A0A0R2AVM9"/>
<feature type="transmembrane region" description="Helical" evidence="8">
    <location>
        <begin position="16"/>
        <end position="36"/>
    </location>
</feature>
<proteinExistence type="predicted"/>
<feature type="transmembrane region" description="Helical" evidence="8">
    <location>
        <begin position="183"/>
        <end position="211"/>
    </location>
</feature>
<feature type="transmembrane region" description="Helical" evidence="8">
    <location>
        <begin position="113"/>
        <end position="132"/>
    </location>
</feature>
<feature type="transmembrane region" description="Helical" evidence="8">
    <location>
        <begin position="259"/>
        <end position="279"/>
    </location>
</feature>
<dbReference type="Gene3D" id="1.10.357.140">
    <property type="entry name" value="UbiA prenyltransferase"/>
    <property type="match status" value="1"/>
</dbReference>
<dbReference type="GO" id="GO:0016020">
    <property type="term" value="C:membrane"/>
    <property type="evidence" value="ECO:0007669"/>
    <property type="project" value="UniProtKB-SubCell"/>
</dbReference>
<evidence type="ECO:0000256" key="6">
    <source>
        <dbReference type="ARBA" id="ARBA00022989"/>
    </source>
</evidence>
<dbReference type="Proteomes" id="UP000051672">
    <property type="component" value="Unassembled WGS sequence"/>
</dbReference>
<keyword evidence="4 9" id="KW-0808">Transferase</keyword>
<feature type="transmembrane region" description="Helical" evidence="8">
    <location>
        <begin position="232"/>
        <end position="253"/>
    </location>
</feature>
<keyword evidence="6 8" id="KW-1133">Transmembrane helix</keyword>
<dbReference type="PANTHER" id="PTHR13929">
    <property type="entry name" value="1,4-DIHYDROXY-2-NAPHTHOATE OCTAPRENYLTRANSFERASE"/>
    <property type="match status" value="1"/>
</dbReference>
<dbReference type="EMBL" id="AYZQ01000004">
    <property type="protein sequence ID" value="KRM71486.1"/>
    <property type="molecule type" value="Genomic_DNA"/>
</dbReference>
<keyword evidence="10" id="KW-1185">Reference proteome</keyword>
<name>A0A0R2AVM9_9LACO</name>
<evidence type="ECO:0000313" key="10">
    <source>
        <dbReference type="Proteomes" id="UP000051672"/>
    </source>
</evidence>
<dbReference type="NCBIfam" id="NF004752">
    <property type="entry name" value="PRK06080.1-4"/>
    <property type="match status" value="1"/>
</dbReference>
<accession>A0A0R2AVM9</accession>
<dbReference type="PANTHER" id="PTHR13929:SF0">
    <property type="entry name" value="UBIA PRENYLTRANSFERASE DOMAIN-CONTAINING PROTEIN 1"/>
    <property type="match status" value="1"/>
</dbReference>
<evidence type="ECO:0000256" key="2">
    <source>
        <dbReference type="ARBA" id="ARBA00004863"/>
    </source>
</evidence>
<dbReference type="STRING" id="1423727.FC34_GL001601"/>
<dbReference type="OrthoDB" id="9767568at2"/>
<evidence type="ECO:0000256" key="5">
    <source>
        <dbReference type="ARBA" id="ARBA00022692"/>
    </source>
</evidence>
<dbReference type="CDD" id="cd13962">
    <property type="entry name" value="PT_UbiA_UBIAD1"/>
    <property type="match status" value="1"/>
</dbReference>
<dbReference type="GO" id="GO:0009234">
    <property type="term" value="P:menaquinone biosynthetic process"/>
    <property type="evidence" value="ECO:0007669"/>
    <property type="project" value="UniProtKB-UniPathway"/>
</dbReference>
<gene>
    <name evidence="9" type="ORF">FC34_GL001601</name>
</gene>
<feature type="transmembrane region" description="Helical" evidence="8">
    <location>
        <begin position="83"/>
        <end position="107"/>
    </location>
</feature>
<evidence type="ECO:0000313" key="9">
    <source>
        <dbReference type="EMBL" id="KRM71486.1"/>
    </source>
</evidence>
<comment type="subcellular location">
    <subcellularLocation>
        <location evidence="1">Membrane</location>
        <topology evidence="1">Multi-pass membrane protein</topology>
    </subcellularLocation>
</comment>
<evidence type="ECO:0000256" key="4">
    <source>
        <dbReference type="ARBA" id="ARBA00022679"/>
    </source>
</evidence>
<evidence type="ECO:0000256" key="1">
    <source>
        <dbReference type="ARBA" id="ARBA00004141"/>
    </source>
</evidence>
<comment type="pathway">
    <text evidence="2">Quinol/quinone metabolism; menaquinone biosynthesis.</text>
</comment>
<dbReference type="InterPro" id="IPR044878">
    <property type="entry name" value="UbiA_sf"/>
</dbReference>
<dbReference type="GO" id="GO:0004659">
    <property type="term" value="F:prenyltransferase activity"/>
    <property type="evidence" value="ECO:0007669"/>
    <property type="project" value="InterPro"/>
</dbReference>
<dbReference type="PATRIC" id="fig|1423727.3.peg.1622"/>
<dbReference type="InterPro" id="IPR000537">
    <property type="entry name" value="UbiA_prenyltransferase"/>
</dbReference>
<dbReference type="RefSeq" id="WP_057894874.1">
    <property type="nucleotide sequence ID" value="NZ_AYZQ01000004.1"/>
</dbReference>
<feature type="transmembrane region" description="Helical" evidence="8">
    <location>
        <begin position="144"/>
        <end position="163"/>
    </location>
</feature>
<evidence type="ECO:0000256" key="8">
    <source>
        <dbReference type="SAM" id="Phobius"/>
    </source>
</evidence>
<dbReference type="Pfam" id="PF01040">
    <property type="entry name" value="UbiA"/>
    <property type="match status" value="1"/>
</dbReference>
<reference evidence="9 10" key="1">
    <citation type="journal article" date="2015" name="Genome Announc.">
        <title>Expanding the biotechnology potential of lactobacilli through comparative genomics of 213 strains and associated genera.</title>
        <authorList>
            <person name="Sun Z."/>
            <person name="Harris H.M."/>
            <person name="McCann A."/>
            <person name="Guo C."/>
            <person name="Argimon S."/>
            <person name="Zhang W."/>
            <person name="Yang X."/>
            <person name="Jeffery I.B."/>
            <person name="Cooney J.C."/>
            <person name="Kagawa T.F."/>
            <person name="Liu W."/>
            <person name="Song Y."/>
            <person name="Salvetti E."/>
            <person name="Wrobel A."/>
            <person name="Rasinkangas P."/>
            <person name="Parkhill J."/>
            <person name="Rea M.C."/>
            <person name="O'Sullivan O."/>
            <person name="Ritari J."/>
            <person name="Douillard F.P."/>
            <person name="Paul Ross R."/>
            <person name="Yang R."/>
            <person name="Briner A.E."/>
            <person name="Felis G.E."/>
            <person name="de Vos W.M."/>
            <person name="Barrangou R."/>
            <person name="Klaenhammer T.R."/>
            <person name="Caufield P.W."/>
            <person name="Cui Y."/>
            <person name="Zhang H."/>
            <person name="O'Toole P.W."/>
        </authorList>
    </citation>
    <scope>NUCLEOTIDE SEQUENCE [LARGE SCALE GENOMIC DNA]</scope>
    <source>
        <strain evidence="9 10">DSM 23927</strain>
    </source>
</reference>
<dbReference type="GO" id="GO:0042371">
    <property type="term" value="P:vitamin K biosynthetic process"/>
    <property type="evidence" value="ECO:0007669"/>
    <property type="project" value="TreeGrafter"/>
</dbReference>
<keyword evidence="5 8" id="KW-0812">Transmembrane</keyword>
<protein>
    <submittedName>
        <fullName evidence="9">Prenyltransferase, UbiA family</fullName>
    </submittedName>
</protein>